<dbReference type="AlphaFoldDB" id="L0PFU8"/>
<reference evidence="2 3" key="1">
    <citation type="journal article" date="2012" name="MBio">
        <title>De novo assembly of the Pneumocystis jirovecii genome from a single bronchoalveolar lavage fluid specimen from a patient.</title>
        <authorList>
            <person name="Cisse O.H."/>
            <person name="Pagni M."/>
            <person name="Hauser P.M."/>
        </authorList>
    </citation>
    <scope>NUCLEOTIDE SEQUENCE [LARGE SCALE GENOMIC DNA]</scope>
    <source>
        <strain evidence="2 3">SE8</strain>
    </source>
</reference>
<dbReference type="EMBL" id="CAKM01000254">
    <property type="protein sequence ID" value="CCJ30510.1"/>
    <property type="molecule type" value="Genomic_DNA"/>
</dbReference>
<feature type="region of interest" description="Disordered" evidence="1">
    <location>
        <begin position="21"/>
        <end position="49"/>
    </location>
</feature>
<sequence>MKDDKRMFDLTLVQKLELYDQSMPRKKGPSCQANSIASPSTGRSDPNKSIKSVCSERFILVSGKPEIEAIVDTRDVFPMPGLPSSSIGLDNCIARKIRIALKEVIGAHKL</sequence>
<feature type="compositionally biased region" description="Polar residues" evidence="1">
    <location>
        <begin position="31"/>
        <end position="49"/>
    </location>
</feature>
<organism evidence="3">
    <name type="scientific">Pneumocystis jirovecii</name>
    <name type="common">Human pneumocystis pneumonia agent</name>
    <dbReference type="NCBI Taxonomy" id="42068"/>
    <lineage>
        <taxon>Eukaryota</taxon>
        <taxon>Fungi</taxon>
        <taxon>Dikarya</taxon>
        <taxon>Ascomycota</taxon>
        <taxon>Taphrinomycotina</taxon>
        <taxon>Pneumocystomycetes</taxon>
        <taxon>Pneumocystaceae</taxon>
        <taxon>Pneumocystis</taxon>
    </lineage>
</organism>
<evidence type="ECO:0000256" key="1">
    <source>
        <dbReference type="SAM" id="MobiDB-lite"/>
    </source>
</evidence>
<evidence type="ECO:0000313" key="2">
    <source>
        <dbReference type="EMBL" id="CCJ30510.1"/>
    </source>
</evidence>
<dbReference type="VEuPathDB" id="FungiDB:PNEJI1_001542"/>
<evidence type="ECO:0000313" key="3">
    <source>
        <dbReference type="Proteomes" id="UP000010422"/>
    </source>
</evidence>
<dbReference type="InParanoid" id="L0PFU8"/>
<dbReference type="Proteomes" id="UP000010422">
    <property type="component" value="Unassembled WGS sequence"/>
</dbReference>
<proteinExistence type="predicted"/>
<name>L0PFU8_PNEJI</name>
<accession>L0PFU8</accession>
<gene>
    <name evidence="2" type="ORF">PNEJI1_001542</name>
</gene>
<protein>
    <submittedName>
        <fullName evidence="2">Uncharacterized protein</fullName>
    </submittedName>
</protein>
<comment type="caution">
    <text evidence="2">The sequence shown here is derived from an EMBL/GenBank/DDBJ whole genome shotgun (WGS) entry which is preliminary data.</text>
</comment>